<name>A0AA38H8C8_9TREE</name>
<keyword evidence="2" id="KW-1185">Reference proteome</keyword>
<protein>
    <submittedName>
        <fullName evidence="1">Uncharacterized protein</fullName>
    </submittedName>
</protein>
<dbReference type="AlphaFoldDB" id="A0AA38H8C8"/>
<comment type="caution">
    <text evidence="1">The sequence shown here is derived from an EMBL/GenBank/DDBJ whole genome shotgun (WGS) entry which is preliminary data.</text>
</comment>
<evidence type="ECO:0000313" key="1">
    <source>
        <dbReference type="EMBL" id="KAI9634729.1"/>
    </source>
</evidence>
<gene>
    <name evidence="1" type="ORF">MKK02DRAFT_27887</name>
</gene>
<dbReference type="GeneID" id="77726630"/>
<sequence length="475" mass="52988">MPDKQASLDTLPHHLIHAIAAYTGDAKSVWRMWKVCRAVRLGAEPALKPYFEEREIVGSPPLTTDIFELIHKKFAKRDSKRDLGISKRSQRFDNLLAAHPSAAGGLLCPYPAVRSSAHGSLGDHAGLLLGRLRRQRRVRRCGPVGHPREFRRYAPRLGRRSGWYPVSPPHAPRAHLHLTWWGTRRSHPLARPTPQKSRYIVALLGRARDGPRGNLYRASLRSGTLSHREHLVLAGHGAPVEALAEGIIPHSPKLTTITLQISDETPNEYSDWRFHSAVPLLRSAAQCKQLQTLALYGEAAYHFGASLLSLQKQGVPGASLENLKRLFLDEIQMDADGGSIHHLLDTIPFPDLPAIEQIFWSHRQRWANTTGMRTNHAIGVAELRKVFDQYPTLQKVHWTDAYASDISADPLDPICSAAHLFCHAARPIDDQPIRPFYPIRVEALPTVDQAAVAARAAAKVPTRRSERQRVSKGGK</sequence>
<dbReference type="RefSeq" id="XP_052944506.1">
    <property type="nucleotide sequence ID" value="XM_053087425.1"/>
</dbReference>
<evidence type="ECO:0000313" key="2">
    <source>
        <dbReference type="Proteomes" id="UP001164286"/>
    </source>
</evidence>
<dbReference type="EMBL" id="JAKWFO010000006">
    <property type="protein sequence ID" value="KAI9634729.1"/>
    <property type="molecule type" value="Genomic_DNA"/>
</dbReference>
<accession>A0AA38H8C8</accession>
<proteinExistence type="predicted"/>
<dbReference type="Proteomes" id="UP001164286">
    <property type="component" value="Unassembled WGS sequence"/>
</dbReference>
<organism evidence="1 2">
    <name type="scientific">Dioszegia hungarica</name>
    <dbReference type="NCBI Taxonomy" id="4972"/>
    <lineage>
        <taxon>Eukaryota</taxon>
        <taxon>Fungi</taxon>
        <taxon>Dikarya</taxon>
        <taxon>Basidiomycota</taxon>
        <taxon>Agaricomycotina</taxon>
        <taxon>Tremellomycetes</taxon>
        <taxon>Tremellales</taxon>
        <taxon>Bulleribasidiaceae</taxon>
        <taxon>Dioszegia</taxon>
    </lineage>
</organism>
<reference evidence="1" key="1">
    <citation type="journal article" date="2022" name="G3 (Bethesda)">
        <title>High quality genome of the basidiomycete yeast Dioszegia hungarica PDD-24b-2 isolated from cloud water.</title>
        <authorList>
            <person name="Jarrige D."/>
            <person name="Haridas S."/>
            <person name="Bleykasten-Grosshans C."/>
            <person name="Joly M."/>
            <person name="Nadalig T."/>
            <person name="Sancelme M."/>
            <person name="Vuilleumier S."/>
            <person name="Grigoriev I.V."/>
            <person name="Amato P."/>
            <person name="Bringel F."/>
        </authorList>
    </citation>
    <scope>NUCLEOTIDE SEQUENCE</scope>
    <source>
        <strain evidence="1">PDD-24b-2</strain>
    </source>
</reference>